<protein>
    <submittedName>
        <fullName evidence="1">Uncharacterized protein</fullName>
    </submittedName>
</protein>
<organism evidence="1">
    <name type="scientific">Clostridium botulinum B str. Osaka05</name>
    <dbReference type="NCBI Taxonomy" id="1407017"/>
    <lineage>
        <taxon>Bacteria</taxon>
        <taxon>Bacillati</taxon>
        <taxon>Bacillota</taxon>
        <taxon>Clostridia</taxon>
        <taxon>Eubacteriales</taxon>
        <taxon>Clostridiaceae</taxon>
        <taxon>Clostridium</taxon>
    </lineage>
</organism>
<sequence length="51" mass="5931">MIIDGGLDFKVINDEPVFVFNEKSIDIFEEYYKGKFSQELVDETKLELGIN</sequence>
<dbReference type="AlphaFoldDB" id="A0A060N8L4"/>
<dbReference type="RefSeq" id="WP_154219133.1">
    <property type="nucleotide sequence ID" value="NZ_BA000058.1"/>
</dbReference>
<proteinExistence type="predicted"/>
<accession>A0A060N8L4</accession>
<name>A0A060N8L4_CLOBO</name>
<dbReference type="Proteomes" id="UP000054164">
    <property type="component" value="Unassembled WGS sequence"/>
</dbReference>
<dbReference type="EMBL" id="BA000058">
    <property type="protein sequence ID" value="BAO04783.1"/>
    <property type="molecule type" value="Genomic_DNA"/>
</dbReference>
<reference evidence="1" key="1">
    <citation type="submission" date="2013-10" db="EMBL/GenBank/DDBJ databases">
        <title>Draft genome sequence of Clostridium botulinum type B strain Osaka05.</title>
        <authorList>
            <person name="Sakaguchi Y."/>
            <person name="Hosomi K."/>
            <person name="Uchiyama J."/>
            <person name="Ogura Y."/>
            <person name="Sakaguchi M."/>
            <person name="Kohda T."/>
            <person name="Mukamoto M."/>
            <person name="Misawa N."/>
            <person name="Matsuzaki S."/>
            <person name="Hayashi T."/>
            <person name="Kozaki S."/>
        </authorList>
    </citation>
    <scope>NUCLEOTIDE SEQUENCE</scope>
    <source>
        <strain evidence="1">Osaka05</strain>
    </source>
</reference>
<dbReference type="HOGENOM" id="CLU_3097276_0_0_9"/>
<gene>
    <name evidence="1" type="ORF">CBO05P1_064</name>
</gene>
<evidence type="ECO:0000313" key="1">
    <source>
        <dbReference type="EMBL" id="BAO04783.1"/>
    </source>
</evidence>